<accession>A0A919PJT1</accession>
<protein>
    <submittedName>
        <fullName evidence="1">Uncharacterized protein</fullName>
    </submittedName>
</protein>
<reference evidence="1" key="1">
    <citation type="submission" date="2021-01" db="EMBL/GenBank/DDBJ databases">
        <title>Whole genome shotgun sequence of Dactylosporangium siamense NBRC 106093.</title>
        <authorList>
            <person name="Komaki H."/>
            <person name="Tamura T."/>
        </authorList>
    </citation>
    <scope>NUCLEOTIDE SEQUENCE</scope>
    <source>
        <strain evidence="1">NBRC 106093</strain>
    </source>
</reference>
<organism evidence="1 2">
    <name type="scientific">Dactylosporangium siamense</name>
    <dbReference type="NCBI Taxonomy" id="685454"/>
    <lineage>
        <taxon>Bacteria</taxon>
        <taxon>Bacillati</taxon>
        <taxon>Actinomycetota</taxon>
        <taxon>Actinomycetes</taxon>
        <taxon>Micromonosporales</taxon>
        <taxon>Micromonosporaceae</taxon>
        <taxon>Dactylosporangium</taxon>
    </lineage>
</organism>
<dbReference type="AlphaFoldDB" id="A0A919PJT1"/>
<evidence type="ECO:0000313" key="1">
    <source>
        <dbReference type="EMBL" id="GIG44526.1"/>
    </source>
</evidence>
<gene>
    <name evidence="1" type="ORF">Dsi01nite_025670</name>
</gene>
<proteinExistence type="predicted"/>
<sequence>MKTVTRRLTLNPGVGEMSQNTGLIEPARPLSAAVAQHAAEKVTHRRCEEPDGHLCTCGRPREHCVTETIRELWQMPV</sequence>
<comment type="caution">
    <text evidence="1">The sequence shown here is derived from an EMBL/GenBank/DDBJ whole genome shotgun (WGS) entry which is preliminary data.</text>
</comment>
<dbReference type="EMBL" id="BONQ01000038">
    <property type="protein sequence ID" value="GIG44526.1"/>
    <property type="molecule type" value="Genomic_DNA"/>
</dbReference>
<dbReference type="Proteomes" id="UP000660611">
    <property type="component" value="Unassembled WGS sequence"/>
</dbReference>
<name>A0A919PJT1_9ACTN</name>
<keyword evidence="2" id="KW-1185">Reference proteome</keyword>
<evidence type="ECO:0000313" key="2">
    <source>
        <dbReference type="Proteomes" id="UP000660611"/>
    </source>
</evidence>